<sequence>MEQTIKQSNNKIKPSSRISKDEKIFSIINYTVLILFGLACLYPFLNVIAVSFSEPGKVISGQVSLFPKGFNFVGYKYVFKNEQFFQSLKISILVTTLGTLISVMVMTLAAYPLSKKDLPGRKGIMVFFIIVMLFSGGIIPNFLLVKEIGLLNTTPALIFPSVVQVFHLLLLKNYFEGLPKELEESAKIDGASNMQILFRIIAPISIPVIATVSLFTAVIYWNNYFNAMLYTPTNESVWPLPFFIYNYLNSQPDILNQEQQLYREVIKAATVISSTIPILLVYPFMQRFFVKGVVVGSVKG</sequence>
<evidence type="ECO:0000313" key="10">
    <source>
        <dbReference type="Proteomes" id="UP000005707"/>
    </source>
</evidence>
<evidence type="ECO:0000256" key="4">
    <source>
        <dbReference type="ARBA" id="ARBA00022692"/>
    </source>
</evidence>
<comment type="subcellular location">
    <subcellularLocation>
        <location evidence="1 7">Cell membrane</location>
        <topology evidence="1 7">Multi-pass membrane protein</topology>
    </subcellularLocation>
</comment>
<dbReference type="InterPro" id="IPR035906">
    <property type="entry name" value="MetI-like_sf"/>
</dbReference>
<keyword evidence="3" id="KW-1003">Cell membrane</keyword>
<feature type="transmembrane region" description="Helical" evidence="7">
    <location>
        <begin position="123"/>
        <end position="144"/>
    </location>
</feature>
<gene>
    <name evidence="9" type="primary">ytcP</name>
    <name evidence="9" type="ORF">HLPCO_000319</name>
</gene>
<evidence type="ECO:0000256" key="6">
    <source>
        <dbReference type="ARBA" id="ARBA00023136"/>
    </source>
</evidence>
<feature type="transmembrane region" description="Helical" evidence="7">
    <location>
        <begin position="24"/>
        <end position="45"/>
    </location>
</feature>
<dbReference type="Gene3D" id="1.10.3720.10">
    <property type="entry name" value="MetI-like"/>
    <property type="match status" value="1"/>
</dbReference>
<dbReference type="OrthoDB" id="157184at2"/>
<accession>U2EFE0</accession>
<dbReference type="SUPFAM" id="SSF161098">
    <property type="entry name" value="MetI-like"/>
    <property type="match status" value="1"/>
</dbReference>
<dbReference type="InParanoid" id="U2EFE0"/>
<protein>
    <submittedName>
        <fullName evidence="9">ABC transporter permease protein YtcP</fullName>
    </submittedName>
</protein>
<evidence type="ECO:0000256" key="5">
    <source>
        <dbReference type="ARBA" id="ARBA00022989"/>
    </source>
</evidence>
<name>U2EFE0_9MOLU</name>
<dbReference type="eggNOG" id="COG0395">
    <property type="taxonomic scope" value="Bacteria"/>
</dbReference>
<keyword evidence="10" id="KW-1185">Reference proteome</keyword>
<feature type="transmembrane region" description="Helical" evidence="7">
    <location>
        <begin position="156"/>
        <end position="175"/>
    </location>
</feature>
<dbReference type="PANTHER" id="PTHR43744:SF9">
    <property type="entry name" value="POLYGALACTURONAN_RHAMNOGALACTURONAN TRANSPORT SYSTEM PERMEASE PROTEIN YTCP"/>
    <property type="match status" value="1"/>
</dbReference>
<keyword evidence="5 7" id="KW-1133">Transmembrane helix</keyword>
<keyword evidence="6 7" id="KW-0472">Membrane</keyword>
<dbReference type="Proteomes" id="UP000005707">
    <property type="component" value="Unassembled WGS sequence"/>
</dbReference>
<dbReference type="RefSeq" id="WP_008826242.1">
    <property type="nucleotide sequence ID" value="NZ_AFNU02000001.1"/>
</dbReference>
<dbReference type="FunCoup" id="U2EFE0">
    <property type="interactions" value="71"/>
</dbReference>
<feature type="transmembrane region" description="Helical" evidence="7">
    <location>
        <begin position="90"/>
        <end position="111"/>
    </location>
</feature>
<feature type="transmembrane region" description="Helical" evidence="7">
    <location>
        <begin position="196"/>
        <end position="221"/>
    </location>
</feature>
<dbReference type="CDD" id="cd06261">
    <property type="entry name" value="TM_PBP2"/>
    <property type="match status" value="1"/>
</dbReference>
<evidence type="ECO:0000256" key="1">
    <source>
        <dbReference type="ARBA" id="ARBA00004651"/>
    </source>
</evidence>
<dbReference type="PANTHER" id="PTHR43744">
    <property type="entry name" value="ABC TRANSPORTER PERMEASE PROTEIN MG189-RELATED-RELATED"/>
    <property type="match status" value="1"/>
</dbReference>
<dbReference type="GO" id="GO:0005886">
    <property type="term" value="C:plasma membrane"/>
    <property type="evidence" value="ECO:0007669"/>
    <property type="project" value="UniProtKB-SubCell"/>
</dbReference>
<evidence type="ECO:0000256" key="3">
    <source>
        <dbReference type="ARBA" id="ARBA00022475"/>
    </source>
</evidence>
<organism evidence="9 10">
    <name type="scientific">Haloplasma contractile SSD-17B</name>
    <dbReference type="NCBI Taxonomy" id="1033810"/>
    <lineage>
        <taxon>Bacteria</taxon>
        <taxon>Bacillati</taxon>
        <taxon>Mycoplasmatota</taxon>
        <taxon>Mollicutes</taxon>
        <taxon>Haloplasmatales</taxon>
        <taxon>Haloplasmataceae</taxon>
        <taxon>Haloplasma</taxon>
    </lineage>
</organism>
<comment type="caution">
    <text evidence="9">The sequence shown here is derived from an EMBL/GenBank/DDBJ whole genome shotgun (WGS) entry which is preliminary data.</text>
</comment>
<reference evidence="9 10" key="2">
    <citation type="journal article" date="2013" name="PLoS ONE">
        <title>INDIGO - INtegrated Data Warehouse of MIcrobial GenOmes with Examples from the Red Sea Extremophiles.</title>
        <authorList>
            <person name="Alam I."/>
            <person name="Antunes A."/>
            <person name="Kamau A.A."/>
            <person name="Ba Alawi W."/>
            <person name="Kalkatawi M."/>
            <person name="Stingl U."/>
            <person name="Bajic V.B."/>
        </authorList>
    </citation>
    <scope>NUCLEOTIDE SEQUENCE [LARGE SCALE GENOMIC DNA]</scope>
    <source>
        <strain evidence="9 10">SSD-17B</strain>
    </source>
</reference>
<evidence type="ECO:0000313" key="9">
    <source>
        <dbReference type="EMBL" id="ERJ13653.1"/>
    </source>
</evidence>
<evidence type="ECO:0000256" key="7">
    <source>
        <dbReference type="RuleBase" id="RU363032"/>
    </source>
</evidence>
<dbReference type="PROSITE" id="PS50928">
    <property type="entry name" value="ABC_TM1"/>
    <property type="match status" value="1"/>
</dbReference>
<dbReference type="EMBL" id="AFNU02000001">
    <property type="protein sequence ID" value="ERJ13653.1"/>
    <property type="molecule type" value="Genomic_DNA"/>
</dbReference>
<comment type="similarity">
    <text evidence="7">Belongs to the binding-protein-dependent transport system permease family.</text>
</comment>
<feature type="domain" description="ABC transmembrane type-1" evidence="8">
    <location>
        <begin position="88"/>
        <end position="284"/>
    </location>
</feature>
<keyword evidence="4 7" id="KW-0812">Transmembrane</keyword>
<dbReference type="STRING" id="1033810.HLPCO_000319"/>
<evidence type="ECO:0000259" key="8">
    <source>
        <dbReference type="PROSITE" id="PS50928"/>
    </source>
</evidence>
<reference evidence="9 10" key="1">
    <citation type="journal article" date="2011" name="J. Bacteriol.">
        <title>Genome sequence of Haloplasma contractile, an unusual contractile bacterium from a deep-sea anoxic brine lake.</title>
        <authorList>
            <person name="Antunes A."/>
            <person name="Alam I."/>
            <person name="El Dorry H."/>
            <person name="Siam R."/>
            <person name="Robertson A."/>
            <person name="Bajic V.B."/>
            <person name="Stingl U."/>
        </authorList>
    </citation>
    <scope>NUCLEOTIDE SEQUENCE [LARGE SCALE GENOMIC DNA]</scope>
    <source>
        <strain evidence="9 10">SSD-17B</strain>
    </source>
</reference>
<dbReference type="AlphaFoldDB" id="U2EFE0"/>
<dbReference type="Pfam" id="PF00528">
    <property type="entry name" value="BPD_transp_1"/>
    <property type="match status" value="1"/>
</dbReference>
<keyword evidence="2 7" id="KW-0813">Transport</keyword>
<feature type="transmembrane region" description="Helical" evidence="7">
    <location>
        <begin position="265"/>
        <end position="285"/>
    </location>
</feature>
<evidence type="ECO:0000256" key="2">
    <source>
        <dbReference type="ARBA" id="ARBA00022448"/>
    </source>
</evidence>
<dbReference type="InterPro" id="IPR000515">
    <property type="entry name" value="MetI-like"/>
</dbReference>
<proteinExistence type="inferred from homology"/>
<dbReference type="GO" id="GO:0055085">
    <property type="term" value="P:transmembrane transport"/>
    <property type="evidence" value="ECO:0007669"/>
    <property type="project" value="InterPro"/>
</dbReference>